<dbReference type="EMBL" id="UFWD01000001">
    <property type="protein sequence ID" value="SUY23026.1"/>
    <property type="molecule type" value="Genomic_DNA"/>
</dbReference>
<reference evidence="3" key="1">
    <citation type="submission" date="2018-06" db="EMBL/GenBank/DDBJ databases">
        <authorList>
            <consortium name="Pathogen Informatics"/>
            <person name="Doyle S."/>
        </authorList>
    </citation>
    <scope>NUCLEOTIDE SEQUENCE</scope>
    <source>
        <strain evidence="3">NCTC13307</strain>
    </source>
</reference>
<accession>A0A381I8I8</accession>
<dbReference type="Pfam" id="PF00589">
    <property type="entry name" value="Phage_integrase"/>
    <property type="match status" value="1"/>
</dbReference>
<dbReference type="Gene3D" id="1.10.443.10">
    <property type="entry name" value="Intergrase catalytic core"/>
    <property type="match status" value="1"/>
</dbReference>
<dbReference type="GO" id="GO:0006310">
    <property type="term" value="P:DNA recombination"/>
    <property type="evidence" value="ECO:0007669"/>
    <property type="project" value="UniProtKB-KW"/>
</dbReference>
<evidence type="ECO:0000256" key="1">
    <source>
        <dbReference type="ARBA" id="ARBA00023172"/>
    </source>
</evidence>
<sequence length="86" mass="9827">MESHKKYSNLANIDKNINPTMLRHSFAIHLLNEGANIAVVSKILGNVNLSSLQVYLNHIDKNVRREIKEKHPRNDVDVELQKAEAK</sequence>
<evidence type="ECO:0000313" key="3">
    <source>
        <dbReference type="EMBL" id="SUY23026.1"/>
    </source>
</evidence>
<dbReference type="InterPro" id="IPR011010">
    <property type="entry name" value="DNA_brk_join_enz"/>
</dbReference>
<proteinExistence type="predicted"/>
<organism evidence="3">
    <name type="scientific">Clostridioides difficile</name>
    <name type="common">Peptoclostridium difficile</name>
    <dbReference type="NCBI Taxonomy" id="1496"/>
    <lineage>
        <taxon>Bacteria</taxon>
        <taxon>Bacillati</taxon>
        <taxon>Bacillota</taxon>
        <taxon>Clostridia</taxon>
        <taxon>Peptostreptococcales</taxon>
        <taxon>Peptostreptococcaceae</taxon>
        <taxon>Clostridioides</taxon>
    </lineage>
</organism>
<gene>
    <name evidence="3" type="primary">xerD_2</name>
    <name evidence="3" type="ORF">NCTC13307_01510</name>
</gene>
<name>A0A381I8I8_CLODI</name>
<dbReference type="GO" id="GO:0003677">
    <property type="term" value="F:DNA binding"/>
    <property type="evidence" value="ECO:0007669"/>
    <property type="project" value="InterPro"/>
</dbReference>
<feature type="domain" description="Tyr recombinase" evidence="2">
    <location>
        <begin position="1"/>
        <end position="69"/>
    </location>
</feature>
<dbReference type="InterPro" id="IPR013762">
    <property type="entry name" value="Integrase-like_cat_sf"/>
</dbReference>
<dbReference type="PROSITE" id="PS51898">
    <property type="entry name" value="TYR_RECOMBINASE"/>
    <property type="match status" value="1"/>
</dbReference>
<protein>
    <submittedName>
        <fullName evidence="3">Tyrosine recombinase</fullName>
    </submittedName>
</protein>
<evidence type="ECO:0000259" key="2">
    <source>
        <dbReference type="PROSITE" id="PS51898"/>
    </source>
</evidence>
<dbReference type="InterPro" id="IPR002104">
    <property type="entry name" value="Integrase_catalytic"/>
</dbReference>
<dbReference type="SUPFAM" id="SSF56349">
    <property type="entry name" value="DNA breaking-rejoining enzymes"/>
    <property type="match status" value="1"/>
</dbReference>
<dbReference type="GO" id="GO:0015074">
    <property type="term" value="P:DNA integration"/>
    <property type="evidence" value="ECO:0007669"/>
    <property type="project" value="InterPro"/>
</dbReference>
<dbReference type="AlphaFoldDB" id="A0A381I8I8"/>
<keyword evidence="1" id="KW-0233">DNA recombination</keyword>